<dbReference type="PANTHER" id="PTHR34203">
    <property type="entry name" value="METHYLTRANSFERASE, FKBM FAMILY PROTEIN"/>
    <property type="match status" value="1"/>
</dbReference>
<dbReference type="Pfam" id="PF05050">
    <property type="entry name" value="Methyltransf_21"/>
    <property type="match status" value="1"/>
</dbReference>
<dbReference type="GO" id="GO:0032259">
    <property type="term" value="P:methylation"/>
    <property type="evidence" value="ECO:0007669"/>
    <property type="project" value="UniProtKB-KW"/>
</dbReference>
<protein>
    <submittedName>
        <fullName evidence="3">FkbM family methyltransferase</fullName>
    </submittedName>
</protein>
<organism evidence="3 4">
    <name type="scientific">Kitasatospora kifunensis</name>
    <name type="common">Streptomyces kifunensis</name>
    <dbReference type="NCBI Taxonomy" id="58351"/>
    <lineage>
        <taxon>Bacteria</taxon>
        <taxon>Bacillati</taxon>
        <taxon>Actinomycetota</taxon>
        <taxon>Actinomycetes</taxon>
        <taxon>Kitasatosporales</taxon>
        <taxon>Streptomycetaceae</taxon>
        <taxon>Kitasatospora</taxon>
    </lineage>
</organism>
<evidence type="ECO:0000313" key="3">
    <source>
        <dbReference type="EMBL" id="MBB4921102.1"/>
    </source>
</evidence>
<name>A0A7W7VSG0_KITKI</name>
<evidence type="ECO:0000259" key="2">
    <source>
        <dbReference type="Pfam" id="PF05050"/>
    </source>
</evidence>
<dbReference type="InterPro" id="IPR006342">
    <property type="entry name" value="FkbM_mtfrase"/>
</dbReference>
<gene>
    <name evidence="3" type="ORF">FHR34_000095</name>
</gene>
<dbReference type="RefSeq" id="WP_221521427.1">
    <property type="nucleotide sequence ID" value="NZ_JACHJV010000001.1"/>
</dbReference>
<dbReference type="GO" id="GO:0008168">
    <property type="term" value="F:methyltransferase activity"/>
    <property type="evidence" value="ECO:0007669"/>
    <property type="project" value="UniProtKB-KW"/>
</dbReference>
<evidence type="ECO:0000256" key="1">
    <source>
        <dbReference type="SAM" id="MobiDB-lite"/>
    </source>
</evidence>
<comment type="caution">
    <text evidence="3">The sequence shown here is derived from an EMBL/GenBank/DDBJ whole genome shotgun (WGS) entry which is preliminary data.</text>
</comment>
<accession>A0A7W7VSG0</accession>
<sequence>MNDSSTHPGGQLPRPDGRRRHSGVRITCVALVLRWAAERWPFVDREAAGLRPLVRPGAVCLDLGAEYGLYTWSLSAIAGPGGRVHSVEPLYRPARWLTVVSALLGCRNVTVHRTALGDRTRSGTMSLPRRRTPPVDGCTHLTEGALDPGPDVDFLAARPAATPVRTVDDLCRQAGLEKVDFIKAEVDGGEAAALFGAFDTLLRDRPALLLGIEDRRPAKDGKASANLVHSLTITLGYTMYRWQGPSWEPVAEVTDDCRNYLFTTRPLPLPGRA</sequence>
<dbReference type="InterPro" id="IPR029063">
    <property type="entry name" value="SAM-dependent_MTases_sf"/>
</dbReference>
<dbReference type="Proteomes" id="UP000540506">
    <property type="component" value="Unassembled WGS sequence"/>
</dbReference>
<proteinExistence type="predicted"/>
<keyword evidence="3" id="KW-0489">Methyltransferase</keyword>
<feature type="domain" description="Methyltransferase FkbM" evidence="2">
    <location>
        <begin position="62"/>
        <end position="209"/>
    </location>
</feature>
<dbReference type="Gene3D" id="3.40.50.150">
    <property type="entry name" value="Vaccinia Virus protein VP39"/>
    <property type="match status" value="1"/>
</dbReference>
<dbReference type="NCBIfam" id="TIGR01444">
    <property type="entry name" value="fkbM_fam"/>
    <property type="match status" value="1"/>
</dbReference>
<keyword evidence="4" id="KW-1185">Reference proteome</keyword>
<dbReference type="EMBL" id="JACHJV010000001">
    <property type="protein sequence ID" value="MBB4921102.1"/>
    <property type="molecule type" value="Genomic_DNA"/>
</dbReference>
<keyword evidence="3" id="KW-0808">Transferase</keyword>
<dbReference type="SUPFAM" id="SSF53335">
    <property type="entry name" value="S-adenosyl-L-methionine-dependent methyltransferases"/>
    <property type="match status" value="1"/>
</dbReference>
<dbReference type="AlphaFoldDB" id="A0A7W7VSG0"/>
<reference evidence="3 4" key="1">
    <citation type="submission" date="2020-08" db="EMBL/GenBank/DDBJ databases">
        <title>Sequencing the genomes of 1000 actinobacteria strains.</title>
        <authorList>
            <person name="Klenk H.-P."/>
        </authorList>
    </citation>
    <scope>NUCLEOTIDE SEQUENCE [LARGE SCALE GENOMIC DNA]</scope>
    <source>
        <strain evidence="3 4">DSM 41654</strain>
    </source>
</reference>
<evidence type="ECO:0000313" key="4">
    <source>
        <dbReference type="Proteomes" id="UP000540506"/>
    </source>
</evidence>
<dbReference type="PANTHER" id="PTHR34203:SF15">
    <property type="entry name" value="SLL1173 PROTEIN"/>
    <property type="match status" value="1"/>
</dbReference>
<feature type="region of interest" description="Disordered" evidence="1">
    <location>
        <begin position="1"/>
        <end position="20"/>
    </location>
</feature>
<dbReference type="InterPro" id="IPR052514">
    <property type="entry name" value="SAM-dependent_MTase"/>
</dbReference>